<feature type="chain" id="PRO_5019568610" description="Knottin scorpion toxin-like domain-containing protein" evidence="1">
    <location>
        <begin position="20"/>
        <end position="77"/>
    </location>
</feature>
<dbReference type="Gramene" id="arahy.Tifrunner.gnm2.ann2.Ah04g343800.1">
    <property type="protein sequence ID" value="arahy.Tifrunner.gnm2.ann2.Ah04g343800.1-CDS"/>
    <property type="gene ID" value="arahy.Tifrunner.gnm2.ann2.Ah04g343800"/>
</dbReference>
<dbReference type="GO" id="GO:0008200">
    <property type="term" value="F:ion channel inhibitor activity"/>
    <property type="evidence" value="ECO:0007669"/>
    <property type="project" value="InterPro"/>
</dbReference>
<evidence type="ECO:0008006" key="4">
    <source>
        <dbReference type="Google" id="ProtNLM"/>
    </source>
</evidence>
<organism evidence="2 3">
    <name type="scientific">Arachis hypogaea</name>
    <name type="common">Peanut</name>
    <dbReference type="NCBI Taxonomy" id="3818"/>
    <lineage>
        <taxon>Eukaryota</taxon>
        <taxon>Viridiplantae</taxon>
        <taxon>Streptophyta</taxon>
        <taxon>Embryophyta</taxon>
        <taxon>Tracheophyta</taxon>
        <taxon>Spermatophyta</taxon>
        <taxon>Magnoliopsida</taxon>
        <taxon>eudicotyledons</taxon>
        <taxon>Gunneridae</taxon>
        <taxon>Pentapetalae</taxon>
        <taxon>rosids</taxon>
        <taxon>fabids</taxon>
        <taxon>Fabales</taxon>
        <taxon>Fabaceae</taxon>
        <taxon>Papilionoideae</taxon>
        <taxon>50 kb inversion clade</taxon>
        <taxon>dalbergioids sensu lato</taxon>
        <taxon>Dalbergieae</taxon>
        <taxon>Pterocarpus clade</taxon>
        <taxon>Arachis</taxon>
    </lineage>
</organism>
<comment type="caution">
    <text evidence="2">The sequence shown here is derived from an EMBL/GenBank/DDBJ whole genome shotgun (WGS) entry which is preliminary data.</text>
</comment>
<protein>
    <recommendedName>
        <fullName evidence="4">Knottin scorpion toxin-like domain-containing protein</fullName>
    </recommendedName>
</protein>
<accession>A0A445DDD8</accession>
<reference evidence="2 3" key="1">
    <citation type="submission" date="2019-01" db="EMBL/GenBank/DDBJ databases">
        <title>Sequencing of cultivated peanut Arachis hypogaea provides insights into genome evolution and oil improvement.</title>
        <authorList>
            <person name="Chen X."/>
        </authorList>
    </citation>
    <scope>NUCLEOTIDE SEQUENCE [LARGE SCALE GENOMIC DNA]</scope>
    <source>
        <strain evidence="3">cv. Fuhuasheng</strain>
        <tissue evidence="2">Leaves</tissue>
    </source>
</reference>
<gene>
    <name evidence="2" type="ORF">Ahy_A04g018322</name>
</gene>
<dbReference type="Proteomes" id="UP000289738">
    <property type="component" value="Chromosome A04"/>
</dbReference>
<dbReference type="GO" id="GO:0005576">
    <property type="term" value="C:extracellular region"/>
    <property type="evidence" value="ECO:0007669"/>
    <property type="project" value="InterPro"/>
</dbReference>
<dbReference type="SMR" id="A0A445DDD8"/>
<dbReference type="Pfam" id="PF00451">
    <property type="entry name" value="Toxin_2"/>
    <property type="match status" value="1"/>
</dbReference>
<evidence type="ECO:0000313" key="3">
    <source>
        <dbReference type="Proteomes" id="UP000289738"/>
    </source>
</evidence>
<evidence type="ECO:0000313" key="2">
    <source>
        <dbReference type="EMBL" id="RYR61194.1"/>
    </source>
</evidence>
<feature type="signal peptide" evidence="1">
    <location>
        <begin position="1"/>
        <end position="19"/>
    </location>
</feature>
<dbReference type="InterPro" id="IPR036574">
    <property type="entry name" value="Scorpion_toxin-like_sf"/>
</dbReference>
<dbReference type="AlphaFoldDB" id="A0A445DDD8"/>
<dbReference type="EMBL" id="SDMP01000004">
    <property type="protein sequence ID" value="RYR61194.1"/>
    <property type="molecule type" value="Genomic_DNA"/>
</dbReference>
<dbReference type="InterPro" id="IPR001947">
    <property type="entry name" value="Scorpion_toxinS_K_inh"/>
</dbReference>
<sequence length="77" mass="8316">MKAFTYVLIVLFIFSIGIGNERLLKVTEALLCRSTLPFIVCTLSPPCEALCKHIFGSAAIGACIYNKCTCLSPCGNL</sequence>
<name>A0A445DDD8_ARAHY</name>
<dbReference type="SUPFAM" id="SSF57095">
    <property type="entry name" value="Scorpion toxin-like"/>
    <property type="match status" value="1"/>
</dbReference>
<proteinExistence type="predicted"/>
<evidence type="ECO:0000256" key="1">
    <source>
        <dbReference type="SAM" id="SignalP"/>
    </source>
</evidence>
<keyword evidence="3" id="KW-1185">Reference proteome</keyword>
<keyword evidence="1" id="KW-0732">Signal</keyword>